<keyword evidence="2" id="KW-1185">Reference proteome</keyword>
<dbReference type="OrthoDB" id="5102375at2"/>
<organism evidence="1 2">
    <name type="scientific">Nocardioides oleivorans</name>
    <dbReference type="NCBI Taxonomy" id="273676"/>
    <lineage>
        <taxon>Bacteria</taxon>
        <taxon>Bacillati</taxon>
        <taxon>Actinomycetota</taxon>
        <taxon>Actinomycetes</taxon>
        <taxon>Propionibacteriales</taxon>
        <taxon>Nocardioidaceae</taxon>
        <taxon>Nocardioides</taxon>
    </lineage>
</organism>
<name>A0A4Q2RYT0_9ACTN</name>
<reference evidence="1 2" key="1">
    <citation type="submission" date="2019-01" db="EMBL/GenBank/DDBJ databases">
        <title>Novel species of Nocardioides.</title>
        <authorList>
            <person name="Liu Q."/>
            <person name="Xin Y.-H."/>
        </authorList>
    </citation>
    <scope>NUCLEOTIDE SEQUENCE [LARGE SCALE GENOMIC DNA]</scope>
    <source>
        <strain evidence="1 2">CGMCC 4.6882</strain>
    </source>
</reference>
<accession>A0A4Q2RYT0</accession>
<evidence type="ECO:0000313" key="1">
    <source>
        <dbReference type="EMBL" id="RYB94440.1"/>
    </source>
</evidence>
<dbReference type="AlphaFoldDB" id="A0A4Q2RYT0"/>
<sequence>MGASTSDERLRFQRVSAAARRLLSREGESGRFEFKQTSKAVDSSVLVAAANWVSLEPSRTEVTILAGVAEVTDPVTGLTTGKPIGLTGNDLAVHVRRIQDYARATLPVPVSVRIIEEGVSTKLAFLRIEVRPTRAPHFDGSGRRITRDGAAHRPLMDEELLAIYLDRESLQFEARFDQTARRTIEAVESLGRGLGGIAGEVERLPGLIDNAEGAAAMAGYEADDAKRAIDDLGRALNARVDKLEERLARHLNRTPLYVLLRLRYVRERVWRSFCVDRELRPSKAAEKLAPRLLRMLNEPLVLESHVANLIQLQDWEAALKARKDQRPASMRWWSSWVKQVAAAKPEAAQHLLRDDPEAIRDLVNKAKKWSDVELEPWPARQL</sequence>
<dbReference type="EMBL" id="SDWT01000001">
    <property type="protein sequence ID" value="RYB94440.1"/>
    <property type="molecule type" value="Genomic_DNA"/>
</dbReference>
<comment type="caution">
    <text evidence="1">The sequence shown here is derived from an EMBL/GenBank/DDBJ whole genome shotgun (WGS) entry which is preliminary data.</text>
</comment>
<evidence type="ECO:0000313" key="2">
    <source>
        <dbReference type="Proteomes" id="UP000294071"/>
    </source>
</evidence>
<dbReference type="RefSeq" id="WP_129399791.1">
    <property type="nucleotide sequence ID" value="NZ_SDWT01000001.1"/>
</dbReference>
<protein>
    <submittedName>
        <fullName evidence="1">Uncharacterized protein</fullName>
    </submittedName>
</protein>
<proteinExistence type="predicted"/>
<dbReference type="Proteomes" id="UP000294071">
    <property type="component" value="Unassembled WGS sequence"/>
</dbReference>
<gene>
    <name evidence="1" type="ORF">EUA93_08850</name>
</gene>